<accession>A0A6J4QIL1</accession>
<feature type="transmembrane region" description="Helical" evidence="9">
    <location>
        <begin position="6"/>
        <end position="26"/>
    </location>
</feature>
<keyword evidence="7" id="KW-0406">Ion transport</keyword>
<dbReference type="GO" id="GO:0016020">
    <property type="term" value="C:membrane"/>
    <property type="evidence" value="ECO:0007669"/>
    <property type="project" value="UniProtKB-SubCell"/>
</dbReference>
<keyword evidence="6 9" id="KW-1133">Transmembrane helix</keyword>
<evidence type="ECO:0000313" key="11">
    <source>
        <dbReference type="EMBL" id="CAA9438494.1"/>
    </source>
</evidence>
<evidence type="ECO:0000256" key="4">
    <source>
        <dbReference type="ARBA" id="ARBA00022449"/>
    </source>
</evidence>
<evidence type="ECO:0000256" key="5">
    <source>
        <dbReference type="ARBA" id="ARBA00022692"/>
    </source>
</evidence>
<sequence length="398" mass="40065">MPGISLTSILVVAAVAFVVPLGLGLFPSVRVPSVVLEILAGVLIGPAVLGLVEVDLPLEVLALVGLAFLLFLAGSEIDLERLRGGRLRGAAAGFALSSALALGAALALRAAGLIEAPLFVAIMLSATALGIVVPVLADAGELESTLGQQVIAAASIADFAAVILLSLFFSGEAESVGSTLLLLGGFVLLVAAVGVALAGVGRIGPLRSTLRRLQDSSAQIRVRGAFLLLVGFAVLAQFLGLEVILGAFIAGAVLRLIDHDGAMTHPQFRGKLEAVGFGVFIPFFFVTSGMELDLGAVFGGGAASLAPVPVFLFALLLVRGLPAILYRSSVGARGAAAAGLLQATSLPFLVAAADIGVELGELRPATGAALVLAGLLSVLLFPLIALVLLRGGDPAETG</sequence>
<keyword evidence="4" id="KW-0050">Antiport</keyword>
<name>A0A6J4QIL1_9ACTN</name>
<dbReference type="GO" id="GO:0015297">
    <property type="term" value="F:antiporter activity"/>
    <property type="evidence" value="ECO:0007669"/>
    <property type="project" value="UniProtKB-KW"/>
</dbReference>
<feature type="transmembrane region" description="Helical" evidence="9">
    <location>
        <begin position="33"/>
        <end position="52"/>
    </location>
</feature>
<feature type="transmembrane region" description="Helical" evidence="9">
    <location>
        <begin position="225"/>
        <end position="254"/>
    </location>
</feature>
<evidence type="ECO:0000256" key="6">
    <source>
        <dbReference type="ARBA" id="ARBA00022989"/>
    </source>
</evidence>
<evidence type="ECO:0000259" key="10">
    <source>
        <dbReference type="Pfam" id="PF00999"/>
    </source>
</evidence>
<dbReference type="PANTHER" id="PTHR43562">
    <property type="entry name" value="NAPA-TYPE SODIUM/HYDROGEN ANTIPORTER"/>
    <property type="match status" value="1"/>
</dbReference>
<evidence type="ECO:0000256" key="7">
    <source>
        <dbReference type="ARBA" id="ARBA00023065"/>
    </source>
</evidence>
<keyword evidence="8 9" id="KW-0472">Membrane</keyword>
<dbReference type="GO" id="GO:1902600">
    <property type="term" value="P:proton transmembrane transport"/>
    <property type="evidence" value="ECO:0007669"/>
    <property type="project" value="InterPro"/>
</dbReference>
<feature type="transmembrane region" description="Helical" evidence="9">
    <location>
        <begin position="181"/>
        <end position="204"/>
    </location>
</feature>
<gene>
    <name evidence="11" type="ORF">AVDCRST_MAG01-01-3439</name>
</gene>
<evidence type="ECO:0000256" key="2">
    <source>
        <dbReference type="ARBA" id="ARBA00005551"/>
    </source>
</evidence>
<reference evidence="11" key="1">
    <citation type="submission" date="2020-02" db="EMBL/GenBank/DDBJ databases">
        <authorList>
            <person name="Meier V. D."/>
        </authorList>
    </citation>
    <scope>NUCLEOTIDE SEQUENCE</scope>
    <source>
        <strain evidence="11">AVDCRST_MAG01</strain>
    </source>
</reference>
<evidence type="ECO:0000256" key="1">
    <source>
        <dbReference type="ARBA" id="ARBA00004141"/>
    </source>
</evidence>
<feature type="transmembrane region" description="Helical" evidence="9">
    <location>
        <begin position="89"/>
        <end position="112"/>
    </location>
</feature>
<evidence type="ECO:0000256" key="8">
    <source>
        <dbReference type="ARBA" id="ARBA00023136"/>
    </source>
</evidence>
<dbReference type="AlphaFoldDB" id="A0A6J4QIL1"/>
<feature type="transmembrane region" description="Helical" evidence="9">
    <location>
        <begin position="118"/>
        <end position="137"/>
    </location>
</feature>
<feature type="transmembrane region" description="Helical" evidence="9">
    <location>
        <begin position="58"/>
        <end position="77"/>
    </location>
</feature>
<evidence type="ECO:0000256" key="3">
    <source>
        <dbReference type="ARBA" id="ARBA00022448"/>
    </source>
</evidence>
<dbReference type="InterPro" id="IPR038770">
    <property type="entry name" value="Na+/solute_symporter_sf"/>
</dbReference>
<feature type="transmembrane region" description="Helical" evidence="9">
    <location>
        <begin position="365"/>
        <end position="389"/>
    </location>
</feature>
<dbReference type="Gene3D" id="1.20.1530.20">
    <property type="match status" value="1"/>
</dbReference>
<dbReference type="InterPro" id="IPR006153">
    <property type="entry name" value="Cation/H_exchanger_TM"/>
</dbReference>
<evidence type="ECO:0000256" key="9">
    <source>
        <dbReference type="SAM" id="Phobius"/>
    </source>
</evidence>
<protein>
    <submittedName>
        <fullName evidence="11">Na+/H+ antiporter-like protein</fullName>
    </submittedName>
</protein>
<proteinExistence type="inferred from homology"/>
<feature type="transmembrane region" description="Helical" evidence="9">
    <location>
        <begin position="330"/>
        <end position="353"/>
    </location>
</feature>
<keyword evidence="5 9" id="KW-0812">Transmembrane</keyword>
<dbReference type="EMBL" id="CADCUW010000447">
    <property type="protein sequence ID" value="CAA9438494.1"/>
    <property type="molecule type" value="Genomic_DNA"/>
</dbReference>
<comment type="similarity">
    <text evidence="2">Belongs to the monovalent cation:proton antiporter 2 (CPA2) transporter (TC 2.A.37) family.</text>
</comment>
<keyword evidence="3" id="KW-0813">Transport</keyword>
<comment type="subcellular location">
    <subcellularLocation>
        <location evidence="1">Membrane</location>
        <topology evidence="1">Multi-pass membrane protein</topology>
    </subcellularLocation>
</comment>
<dbReference type="PANTHER" id="PTHR43562:SF1">
    <property type="entry name" value="NA(+)_H(+) ANTIPORTER YJBQ-RELATED"/>
    <property type="match status" value="1"/>
</dbReference>
<feature type="domain" description="Cation/H+ exchanger transmembrane" evidence="10">
    <location>
        <begin position="14"/>
        <end position="384"/>
    </location>
</feature>
<feature type="transmembrane region" description="Helical" evidence="9">
    <location>
        <begin position="294"/>
        <end position="318"/>
    </location>
</feature>
<organism evidence="11">
    <name type="scientific">uncultured Rubrobacteraceae bacterium</name>
    <dbReference type="NCBI Taxonomy" id="349277"/>
    <lineage>
        <taxon>Bacteria</taxon>
        <taxon>Bacillati</taxon>
        <taxon>Actinomycetota</taxon>
        <taxon>Rubrobacteria</taxon>
        <taxon>Rubrobacterales</taxon>
        <taxon>Rubrobacteraceae</taxon>
        <taxon>environmental samples</taxon>
    </lineage>
</organism>
<feature type="transmembrane region" description="Helical" evidence="9">
    <location>
        <begin position="149"/>
        <end position="169"/>
    </location>
</feature>
<dbReference type="Pfam" id="PF00999">
    <property type="entry name" value="Na_H_Exchanger"/>
    <property type="match status" value="1"/>
</dbReference>